<dbReference type="InterPro" id="IPR004031">
    <property type="entry name" value="PMP22/EMP/MP20/Claudin"/>
</dbReference>
<evidence type="ECO:0000313" key="11">
    <source>
        <dbReference type="Proteomes" id="UP000515159"/>
    </source>
</evidence>
<dbReference type="RefSeq" id="XP_033810499.1">
    <property type="nucleotide sequence ID" value="XM_033954608.1"/>
</dbReference>
<keyword evidence="6 10" id="KW-0812">Transmembrane</keyword>
<dbReference type="PRINTS" id="PR01077">
    <property type="entry name" value="CLAUDIN"/>
</dbReference>
<dbReference type="Proteomes" id="UP000515159">
    <property type="component" value="Chromosome 8"/>
</dbReference>
<dbReference type="KEGG" id="gsh:117364881"/>
<name>A0A6P8RYC8_GEOSA</name>
<dbReference type="PANTHER" id="PTHR12002">
    <property type="entry name" value="CLAUDIN"/>
    <property type="match status" value="1"/>
</dbReference>
<dbReference type="AlphaFoldDB" id="A0A6P8RYC8"/>
<feature type="transmembrane region" description="Helical" evidence="10">
    <location>
        <begin position="6"/>
        <end position="25"/>
    </location>
</feature>
<dbReference type="Pfam" id="PF00822">
    <property type="entry name" value="PMP22_Claudin"/>
    <property type="match status" value="1"/>
</dbReference>
<reference evidence="12" key="1">
    <citation type="submission" date="2025-08" db="UniProtKB">
        <authorList>
            <consortium name="RefSeq"/>
        </authorList>
    </citation>
    <scope>IDENTIFICATION</scope>
</reference>
<organism evidence="11 12">
    <name type="scientific">Geotrypetes seraphini</name>
    <name type="common">Gaboon caecilian</name>
    <name type="synonym">Caecilia seraphini</name>
    <dbReference type="NCBI Taxonomy" id="260995"/>
    <lineage>
        <taxon>Eukaryota</taxon>
        <taxon>Metazoa</taxon>
        <taxon>Chordata</taxon>
        <taxon>Craniata</taxon>
        <taxon>Vertebrata</taxon>
        <taxon>Euteleostomi</taxon>
        <taxon>Amphibia</taxon>
        <taxon>Gymnophiona</taxon>
        <taxon>Geotrypetes</taxon>
    </lineage>
</organism>
<dbReference type="Gene3D" id="1.20.140.150">
    <property type="match status" value="1"/>
</dbReference>
<evidence type="ECO:0000256" key="10">
    <source>
        <dbReference type="SAM" id="Phobius"/>
    </source>
</evidence>
<evidence type="ECO:0000256" key="5">
    <source>
        <dbReference type="ARBA" id="ARBA00022475"/>
    </source>
</evidence>
<evidence type="ECO:0000256" key="1">
    <source>
        <dbReference type="ARBA" id="ARBA00004435"/>
    </source>
</evidence>
<keyword evidence="8 10" id="KW-1133">Transmembrane helix</keyword>
<evidence type="ECO:0000256" key="2">
    <source>
        <dbReference type="ARBA" id="ARBA00004651"/>
    </source>
</evidence>
<keyword evidence="11" id="KW-1185">Reference proteome</keyword>
<dbReference type="GO" id="GO:0005886">
    <property type="term" value="C:plasma membrane"/>
    <property type="evidence" value="ECO:0007669"/>
    <property type="project" value="UniProtKB-SubCell"/>
</dbReference>
<comment type="subcellular location">
    <subcellularLocation>
        <location evidence="1">Cell junction</location>
        <location evidence="1">Tight junction</location>
    </subcellularLocation>
    <subcellularLocation>
        <location evidence="2">Cell membrane</location>
        <topology evidence="2">Multi-pass membrane protein</topology>
    </subcellularLocation>
</comment>
<feature type="transmembrane region" description="Helical" evidence="10">
    <location>
        <begin position="118"/>
        <end position="140"/>
    </location>
</feature>
<dbReference type="InterPro" id="IPR006187">
    <property type="entry name" value="Claudin"/>
</dbReference>
<keyword evidence="5" id="KW-1003">Cell membrane</keyword>
<keyword evidence="9 10" id="KW-0472">Membrane</keyword>
<accession>A0A6P8RYC8</accession>
<evidence type="ECO:0000256" key="7">
    <source>
        <dbReference type="ARBA" id="ARBA00022949"/>
    </source>
</evidence>
<dbReference type="GO" id="GO:0005923">
    <property type="term" value="C:bicellular tight junction"/>
    <property type="evidence" value="ECO:0007669"/>
    <property type="project" value="UniProtKB-SubCell"/>
</dbReference>
<evidence type="ECO:0000256" key="8">
    <source>
        <dbReference type="ARBA" id="ARBA00022989"/>
    </source>
</evidence>
<evidence type="ECO:0000256" key="4">
    <source>
        <dbReference type="ARBA" id="ARBA00022427"/>
    </source>
</evidence>
<gene>
    <name evidence="12" type="primary">LOC117364881</name>
</gene>
<feature type="transmembrane region" description="Helical" evidence="10">
    <location>
        <begin position="85"/>
        <end position="106"/>
    </location>
</feature>
<comment type="similarity">
    <text evidence="3">Belongs to the claudin family.</text>
</comment>
<keyword evidence="7" id="KW-0965">Cell junction</keyword>
<sequence>MVTCSAMAGLILAPIGWVLLLAATVSPHWREFYRRPGYPSDLSFFDGLWEACIEESHLLDGQHQLCQAIPEEVAASWFITMLRSLTVLSLLGGLLGYCIANLGIRWWTGPPMPRPNTIGVAGLLLIFFGGAYLGAVSYMAQQLLENLKSSQVPRQEKFQLGTCLYLGWAGGAAKLLSGVAFTFSFNRQKHRGAPGVPDTPYEVDY</sequence>
<evidence type="ECO:0000313" key="12">
    <source>
        <dbReference type="RefSeq" id="XP_033810499.1"/>
    </source>
</evidence>
<evidence type="ECO:0000256" key="3">
    <source>
        <dbReference type="ARBA" id="ARBA00008295"/>
    </source>
</evidence>
<keyword evidence="4" id="KW-0796">Tight junction</keyword>
<proteinExistence type="inferred from homology"/>
<dbReference type="OrthoDB" id="8790791at2759"/>
<evidence type="ECO:0000256" key="9">
    <source>
        <dbReference type="ARBA" id="ARBA00023136"/>
    </source>
</evidence>
<dbReference type="GO" id="GO:0005198">
    <property type="term" value="F:structural molecule activity"/>
    <property type="evidence" value="ECO:0007669"/>
    <property type="project" value="InterPro"/>
</dbReference>
<dbReference type="GeneID" id="117364881"/>
<protein>
    <submittedName>
        <fullName evidence="12">Claudin-1-like</fullName>
    </submittedName>
</protein>
<dbReference type="InParanoid" id="A0A6P8RYC8"/>
<evidence type="ECO:0000256" key="6">
    <source>
        <dbReference type="ARBA" id="ARBA00022692"/>
    </source>
</evidence>